<reference evidence="1 2" key="1">
    <citation type="submission" date="2019-03" db="EMBL/GenBank/DDBJ databases">
        <title>Genomic Encyclopedia of Type Strains, Phase IV (KMG-IV): sequencing the most valuable type-strain genomes for metagenomic binning, comparative biology and taxonomic classification.</title>
        <authorList>
            <person name="Goeker M."/>
        </authorList>
    </citation>
    <scope>NUCLEOTIDE SEQUENCE [LARGE SCALE GENOMIC DNA]</scope>
    <source>
        <strain evidence="1 2">DSM 45934</strain>
    </source>
</reference>
<sequence>MAANMVTAALRAVRDEAEAARAQAAGSATRYPIGSIDFTRDDWIEHYGDLQ</sequence>
<gene>
    <name evidence="1" type="ORF">EV192_108184</name>
</gene>
<evidence type="ECO:0000313" key="2">
    <source>
        <dbReference type="Proteomes" id="UP000295680"/>
    </source>
</evidence>
<evidence type="ECO:0000313" key="1">
    <source>
        <dbReference type="EMBL" id="TCO54896.1"/>
    </source>
</evidence>
<protein>
    <submittedName>
        <fullName evidence="1">Uncharacterized protein</fullName>
    </submittedName>
</protein>
<dbReference type="Proteomes" id="UP000295680">
    <property type="component" value="Unassembled WGS sequence"/>
</dbReference>
<proteinExistence type="predicted"/>
<organism evidence="1 2">
    <name type="scientific">Actinocrispum wychmicini</name>
    <dbReference type="NCBI Taxonomy" id="1213861"/>
    <lineage>
        <taxon>Bacteria</taxon>
        <taxon>Bacillati</taxon>
        <taxon>Actinomycetota</taxon>
        <taxon>Actinomycetes</taxon>
        <taxon>Pseudonocardiales</taxon>
        <taxon>Pseudonocardiaceae</taxon>
        <taxon>Actinocrispum</taxon>
    </lineage>
</organism>
<keyword evidence="2" id="KW-1185">Reference proteome</keyword>
<dbReference type="EMBL" id="SLWS01000008">
    <property type="protein sequence ID" value="TCO54896.1"/>
    <property type="molecule type" value="Genomic_DNA"/>
</dbReference>
<dbReference type="AlphaFoldDB" id="A0A4R2JDI7"/>
<comment type="caution">
    <text evidence="1">The sequence shown here is derived from an EMBL/GenBank/DDBJ whole genome shotgun (WGS) entry which is preliminary data.</text>
</comment>
<accession>A0A4R2JDI7</accession>
<name>A0A4R2JDI7_9PSEU</name>